<evidence type="ECO:0000313" key="1">
    <source>
        <dbReference type="EMBL" id="TMQ57964.1"/>
    </source>
</evidence>
<protein>
    <submittedName>
        <fullName evidence="1">Uncharacterized protein</fullName>
    </submittedName>
</protein>
<evidence type="ECO:0000313" key="2">
    <source>
        <dbReference type="Proteomes" id="UP000320913"/>
    </source>
</evidence>
<accession>A0A538T379</accession>
<proteinExistence type="predicted"/>
<sequence>MRTGNVPGLGGVHCSNVTVRRCRGKRTPRLFVATILFSTFSVPRTSLNMWSKGFVTVKARLTGWGPEGAEAAVMAWDVEDMVPCGPVPPPVLIGALVPPVPPIVVVPEAVPLMA</sequence>
<name>A0A538T379_UNCEI</name>
<comment type="caution">
    <text evidence="1">The sequence shown here is derived from an EMBL/GenBank/DDBJ whole genome shotgun (WGS) entry which is preliminary data.</text>
</comment>
<reference evidence="1 2" key="1">
    <citation type="journal article" date="2019" name="Nat. Microbiol.">
        <title>Mediterranean grassland soil C-N compound turnover is dependent on rainfall and depth, and is mediated by genomically divergent microorganisms.</title>
        <authorList>
            <person name="Diamond S."/>
            <person name="Andeer P.F."/>
            <person name="Li Z."/>
            <person name="Crits-Christoph A."/>
            <person name="Burstein D."/>
            <person name="Anantharaman K."/>
            <person name="Lane K.R."/>
            <person name="Thomas B.C."/>
            <person name="Pan C."/>
            <person name="Northen T.R."/>
            <person name="Banfield J.F."/>
        </authorList>
    </citation>
    <scope>NUCLEOTIDE SEQUENCE [LARGE SCALE GENOMIC DNA]</scope>
    <source>
        <strain evidence="1">WS_5</strain>
    </source>
</reference>
<gene>
    <name evidence="1" type="ORF">E6K75_05990</name>
</gene>
<organism evidence="1 2">
    <name type="scientific">Eiseniibacteriota bacterium</name>
    <dbReference type="NCBI Taxonomy" id="2212470"/>
    <lineage>
        <taxon>Bacteria</taxon>
        <taxon>Candidatus Eiseniibacteriota</taxon>
    </lineage>
</organism>
<dbReference type="Proteomes" id="UP000320913">
    <property type="component" value="Unassembled WGS sequence"/>
</dbReference>
<dbReference type="EMBL" id="VBOV01000145">
    <property type="protein sequence ID" value="TMQ57964.1"/>
    <property type="molecule type" value="Genomic_DNA"/>
</dbReference>
<dbReference type="AlphaFoldDB" id="A0A538T379"/>